<keyword evidence="4" id="KW-1185">Reference proteome</keyword>
<gene>
    <name evidence="3" type="ORF">Rai3103_06640</name>
</gene>
<dbReference type="RefSeq" id="WP_153571925.1">
    <property type="nucleotide sequence ID" value="NZ_CP045725.1"/>
</dbReference>
<keyword evidence="2" id="KW-0812">Transmembrane</keyword>
<feature type="region of interest" description="Disordered" evidence="1">
    <location>
        <begin position="85"/>
        <end position="170"/>
    </location>
</feature>
<proteinExistence type="predicted"/>
<dbReference type="KEGG" id="rain:Rai3103_06640"/>
<sequence>MKVLKWLLVLVGVAGLIGAGVDTYLSWYQLQKLLAVVASAPNAAQLDPTQEWALAIGLAAAGGLLLGIGLGMPRRSATRIRKQTLETSATVRDAEIRRRAVGTPPVTTERVTTDPARAERETTEPAGWPPAGAPPVEPTRDRHRRRGAHYDEEAGRGPAAPPGTTRDPRR</sequence>
<feature type="transmembrane region" description="Helical" evidence="2">
    <location>
        <begin position="52"/>
        <end position="72"/>
    </location>
</feature>
<evidence type="ECO:0000313" key="3">
    <source>
        <dbReference type="EMBL" id="QGF23394.1"/>
    </source>
</evidence>
<feature type="compositionally biased region" description="Pro residues" evidence="1">
    <location>
        <begin position="127"/>
        <end position="137"/>
    </location>
</feature>
<reference evidence="3 4" key="1">
    <citation type="submission" date="2019-10" db="EMBL/GenBank/DDBJ databases">
        <title>Genomic analysis of Raineyella sp. CBA3103.</title>
        <authorList>
            <person name="Roh S.W."/>
        </authorList>
    </citation>
    <scope>NUCLEOTIDE SEQUENCE [LARGE SCALE GENOMIC DNA]</scope>
    <source>
        <strain evidence="3 4">CBA3103</strain>
    </source>
</reference>
<protein>
    <submittedName>
        <fullName evidence="3">Uncharacterized protein</fullName>
    </submittedName>
</protein>
<evidence type="ECO:0000256" key="1">
    <source>
        <dbReference type="SAM" id="MobiDB-lite"/>
    </source>
</evidence>
<dbReference type="EMBL" id="CP045725">
    <property type="protein sequence ID" value="QGF23394.1"/>
    <property type="molecule type" value="Genomic_DNA"/>
</dbReference>
<dbReference type="Proteomes" id="UP000386847">
    <property type="component" value="Chromosome"/>
</dbReference>
<accession>A0A5Q2FD91</accession>
<keyword evidence="2" id="KW-1133">Transmembrane helix</keyword>
<keyword evidence="2" id="KW-0472">Membrane</keyword>
<dbReference type="AlphaFoldDB" id="A0A5Q2FD91"/>
<organism evidence="3 4">
    <name type="scientific">Raineyella fluvialis</name>
    <dbReference type="NCBI Taxonomy" id="2662261"/>
    <lineage>
        <taxon>Bacteria</taxon>
        <taxon>Bacillati</taxon>
        <taxon>Actinomycetota</taxon>
        <taxon>Actinomycetes</taxon>
        <taxon>Propionibacteriales</taxon>
        <taxon>Propionibacteriaceae</taxon>
        <taxon>Raineyella</taxon>
    </lineage>
</organism>
<name>A0A5Q2FD91_9ACTN</name>
<evidence type="ECO:0000256" key="2">
    <source>
        <dbReference type="SAM" id="Phobius"/>
    </source>
</evidence>
<evidence type="ECO:0000313" key="4">
    <source>
        <dbReference type="Proteomes" id="UP000386847"/>
    </source>
</evidence>